<dbReference type="SUPFAM" id="SSF81593">
    <property type="entry name" value="Nucleotidyltransferase substrate binding subunit/domain"/>
    <property type="match status" value="1"/>
</dbReference>
<dbReference type="Gene3D" id="1.20.120.330">
    <property type="entry name" value="Nucleotidyltransferases domain 2"/>
    <property type="match status" value="1"/>
</dbReference>
<dbReference type="PANTHER" id="PTHR33933">
    <property type="entry name" value="NUCLEOTIDYLTRANSFERASE"/>
    <property type="match status" value="1"/>
</dbReference>
<name>A0A0C5VN71_9GAMM</name>
<dbReference type="InterPro" id="IPR007842">
    <property type="entry name" value="HEPN_dom"/>
</dbReference>
<keyword evidence="3" id="KW-1185">Reference proteome</keyword>
<dbReference type="OrthoDB" id="6194248at2"/>
<organism evidence="2 3">
    <name type="scientific">Gynuella sunshinyii YC6258</name>
    <dbReference type="NCBI Taxonomy" id="1445510"/>
    <lineage>
        <taxon>Bacteria</taxon>
        <taxon>Pseudomonadati</taxon>
        <taxon>Pseudomonadota</taxon>
        <taxon>Gammaproteobacteria</taxon>
        <taxon>Oceanospirillales</taxon>
        <taxon>Saccharospirillaceae</taxon>
        <taxon>Gynuella</taxon>
    </lineage>
</organism>
<dbReference type="STRING" id="1445510.YC6258_02750"/>
<dbReference type="Proteomes" id="UP000032266">
    <property type="component" value="Chromosome"/>
</dbReference>
<dbReference type="EMBL" id="CP007142">
    <property type="protein sequence ID" value="AJQ94788.1"/>
    <property type="molecule type" value="Genomic_DNA"/>
</dbReference>
<reference evidence="2 3" key="1">
    <citation type="submission" date="2014-01" db="EMBL/GenBank/DDBJ databases">
        <title>Full genme sequencing of cellulolytic bacterium Gynuella sunshinyii YC6258T gen. nov., sp. nov.</title>
        <authorList>
            <person name="Khan H."/>
            <person name="Chung E.J."/>
            <person name="Chung Y.R."/>
        </authorList>
    </citation>
    <scope>NUCLEOTIDE SEQUENCE [LARGE SCALE GENOMIC DNA]</scope>
    <source>
        <strain evidence="2 3">YC6258</strain>
    </source>
</reference>
<dbReference type="Pfam" id="PF05168">
    <property type="entry name" value="HEPN"/>
    <property type="match status" value="1"/>
</dbReference>
<dbReference type="SUPFAM" id="SSF81301">
    <property type="entry name" value="Nucleotidyltransferase"/>
    <property type="match status" value="1"/>
</dbReference>
<dbReference type="AlphaFoldDB" id="A0A0C5VN71"/>
<dbReference type="InterPro" id="IPR043519">
    <property type="entry name" value="NT_sf"/>
</dbReference>
<dbReference type="PROSITE" id="PS50910">
    <property type="entry name" value="HEPN"/>
    <property type="match status" value="1"/>
</dbReference>
<dbReference type="PANTHER" id="PTHR33933:SF1">
    <property type="entry name" value="PROTEIN ADENYLYLTRANSFERASE MNTA-RELATED"/>
    <property type="match status" value="1"/>
</dbReference>
<dbReference type="KEGG" id="gsn:YC6258_02750"/>
<evidence type="ECO:0000313" key="2">
    <source>
        <dbReference type="EMBL" id="AJQ94788.1"/>
    </source>
</evidence>
<feature type="domain" description="HEPN" evidence="1">
    <location>
        <begin position="197"/>
        <end position="317"/>
    </location>
</feature>
<sequence length="323" mass="37778">MHSTQCHTRLWTFPHSTFKLTHHPDQKPTTPAMKTSLDHLPESKQQELHTISTILRDTLEDYLQGKTKRKTEYRILKIILFGSHAKGNWVNDPENGYISDYDILVIVNKPALVDEDIVWQRAEEQIGRKVSSAPLGLIVHDLEDVNNRLHQGHYFFKDIRDEGIELYAATPRPLATPGNLSEEERREIAQQYYEQWTASADDFYVCYELMMQKSHLKTAAFHLHQVAEKALSCTLLTCTSYLPKTHNIEKLQHLCIQIDPEFTGLFPLDTKFHRRSFRRLQRAYVEARYSLHYEITEEELKYLESEVNKLKALVEKVCQTRLV</sequence>
<dbReference type="HOGENOM" id="CLU_051494_0_0_6"/>
<keyword evidence="2" id="KW-0808">Transferase</keyword>
<dbReference type="GO" id="GO:0016740">
    <property type="term" value="F:transferase activity"/>
    <property type="evidence" value="ECO:0007669"/>
    <property type="project" value="UniProtKB-KW"/>
</dbReference>
<protein>
    <submittedName>
        <fullName evidence="2">Putative nucleotidyltransferase</fullName>
    </submittedName>
</protein>
<gene>
    <name evidence="2" type="ORF">YC6258_02750</name>
</gene>
<dbReference type="SMART" id="SM00748">
    <property type="entry name" value="HEPN"/>
    <property type="match status" value="1"/>
</dbReference>
<accession>A0A0C5VN71</accession>
<dbReference type="InterPro" id="IPR052548">
    <property type="entry name" value="Type_VII_TA_antitoxin"/>
</dbReference>
<evidence type="ECO:0000313" key="3">
    <source>
        <dbReference type="Proteomes" id="UP000032266"/>
    </source>
</evidence>
<dbReference type="CDD" id="cd05403">
    <property type="entry name" value="NT_KNTase_like"/>
    <property type="match status" value="1"/>
</dbReference>
<dbReference type="PATRIC" id="fig|1445510.3.peg.2707"/>
<proteinExistence type="predicted"/>
<dbReference type="Gene3D" id="3.30.460.10">
    <property type="entry name" value="Beta Polymerase, domain 2"/>
    <property type="match status" value="1"/>
</dbReference>
<evidence type="ECO:0000259" key="1">
    <source>
        <dbReference type="PROSITE" id="PS50910"/>
    </source>
</evidence>